<gene>
    <name evidence="4" type="ORF">M422DRAFT_51588</name>
</gene>
<reference evidence="4 5" key="1">
    <citation type="submission" date="2014-06" db="EMBL/GenBank/DDBJ databases">
        <title>Evolutionary Origins and Diversification of the Mycorrhizal Mutualists.</title>
        <authorList>
            <consortium name="DOE Joint Genome Institute"/>
            <consortium name="Mycorrhizal Genomics Consortium"/>
            <person name="Kohler A."/>
            <person name="Kuo A."/>
            <person name="Nagy L.G."/>
            <person name="Floudas D."/>
            <person name="Copeland A."/>
            <person name="Barry K.W."/>
            <person name="Cichocki N."/>
            <person name="Veneault-Fourrey C."/>
            <person name="LaButti K."/>
            <person name="Lindquist E.A."/>
            <person name="Lipzen A."/>
            <person name="Lundell T."/>
            <person name="Morin E."/>
            <person name="Murat C."/>
            <person name="Riley R."/>
            <person name="Ohm R."/>
            <person name="Sun H."/>
            <person name="Tunlid A."/>
            <person name="Henrissat B."/>
            <person name="Grigoriev I.V."/>
            <person name="Hibbett D.S."/>
            <person name="Martin F."/>
        </authorList>
    </citation>
    <scope>NUCLEOTIDE SEQUENCE [LARGE SCALE GENOMIC DNA]</scope>
    <source>
        <strain evidence="4 5">SS14</strain>
    </source>
</reference>
<dbReference type="GO" id="GO:0016491">
    <property type="term" value="F:oxidoreductase activity"/>
    <property type="evidence" value="ECO:0007669"/>
    <property type="project" value="UniProtKB-KW"/>
</dbReference>
<keyword evidence="2" id="KW-0560">Oxidoreductase</keyword>
<dbReference type="PANTHER" id="PTHR43976:SF16">
    <property type="entry name" value="SHORT-CHAIN DEHYDROGENASE_REDUCTASE FAMILY PROTEIN"/>
    <property type="match status" value="1"/>
</dbReference>
<dbReference type="HOGENOM" id="CLU_010194_2_9_1"/>
<dbReference type="PRINTS" id="PR00080">
    <property type="entry name" value="SDRFAMILY"/>
</dbReference>
<dbReference type="InterPro" id="IPR002347">
    <property type="entry name" value="SDR_fam"/>
</dbReference>
<proteinExistence type="inferred from homology"/>
<dbReference type="Pfam" id="PF00106">
    <property type="entry name" value="adh_short"/>
    <property type="match status" value="1"/>
</dbReference>
<dbReference type="PRINTS" id="PR00081">
    <property type="entry name" value="GDHRDH"/>
</dbReference>
<dbReference type="Gene3D" id="3.40.50.720">
    <property type="entry name" value="NAD(P)-binding Rossmann-like Domain"/>
    <property type="match status" value="1"/>
</dbReference>
<evidence type="ECO:0000313" key="4">
    <source>
        <dbReference type="EMBL" id="KIJ35168.1"/>
    </source>
</evidence>
<dbReference type="AlphaFoldDB" id="A0A0C9TXH2"/>
<evidence type="ECO:0000256" key="1">
    <source>
        <dbReference type="ARBA" id="ARBA00006484"/>
    </source>
</evidence>
<dbReference type="OrthoDB" id="1274115at2759"/>
<evidence type="ECO:0000256" key="3">
    <source>
        <dbReference type="RuleBase" id="RU000363"/>
    </source>
</evidence>
<dbReference type="Proteomes" id="UP000054279">
    <property type="component" value="Unassembled WGS sequence"/>
</dbReference>
<dbReference type="EMBL" id="KN837191">
    <property type="protein sequence ID" value="KIJ35168.1"/>
    <property type="molecule type" value="Genomic_DNA"/>
</dbReference>
<comment type="similarity">
    <text evidence="1 3">Belongs to the short-chain dehydrogenases/reductases (SDR) family.</text>
</comment>
<organism evidence="4 5">
    <name type="scientific">Sphaerobolus stellatus (strain SS14)</name>
    <dbReference type="NCBI Taxonomy" id="990650"/>
    <lineage>
        <taxon>Eukaryota</taxon>
        <taxon>Fungi</taxon>
        <taxon>Dikarya</taxon>
        <taxon>Basidiomycota</taxon>
        <taxon>Agaricomycotina</taxon>
        <taxon>Agaricomycetes</taxon>
        <taxon>Phallomycetidae</taxon>
        <taxon>Geastrales</taxon>
        <taxon>Sphaerobolaceae</taxon>
        <taxon>Sphaerobolus</taxon>
    </lineage>
</organism>
<evidence type="ECO:0000256" key="2">
    <source>
        <dbReference type="ARBA" id="ARBA00023002"/>
    </source>
</evidence>
<protein>
    <submittedName>
        <fullName evidence="4">Uncharacterized protein</fullName>
    </submittedName>
</protein>
<dbReference type="InterPro" id="IPR036291">
    <property type="entry name" value="NAD(P)-bd_dom_sf"/>
</dbReference>
<dbReference type="InterPro" id="IPR051911">
    <property type="entry name" value="SDR_oxidoreductase"/>
</dbReference>
<sequence>MSSKTIFITGASSGIGLATPVLFYTEGWNVVAAMRSLDKASTELTSLDTSRLLITECDVLNLPSIQAAVAATMERFGKVNWVVNNAGFALLGVFEATPREKVLEQINTNVIGELNGRDKSLPPPFTSLSNLRKNSAVGIITISSGAGIYSLPMGSLYSSSKYTVEGFTEALSYELASQNISTKLVIPHGGISQTSLMQLSMQESSQVDAEVNKLYKEYIGKTMATFTRMVNAITTSSHDVAKTIYEAATDGTDKFRYFIGDDYRGSLTAKYGEKGTKTDEEYIASMRKYFD</sequence>
<dbReference type="SUPFAM" id="SSF51735">
    <property type="entry name" value="NAD(P)-binding Rossmann-fold domains"/>
    <property type="match status" value="1"/>
</dbReference>
<accession>A0A0C9TXH2</accession>
<dbReference type="PANTHER" id="PTHR43976">
    <property type="entry name" value="SHORT CHAIN DEHYDROGENASE"/>
    <property type="match status" value="1"/>
</dbReference>
<name>A0A0C9TXH2_SPHS4</name>
<evidence type="ECO:0000313" key="5">
    <source>
        <dbReference type="Proteomes" id="UP000054279"/>
    </source>
</evidence>
<keyword evidence="5" id="KW-1185">Reference proteome</keyword>